<organism evidence="1 2">
    <name type="scientific">Kozakia baliensis</name>
    <dbReference type="NCBI Taxonomy" id="153496"/>
    <lineage>
        <taxon>Bacteria</taxon>
        <taxon>Pseudomonadati</taxon>
        <taxon>Pseudomonadota</taxon>
        <taxon>Alphaproteobacteria</taxon>
        <taxon>Acetobacterales</taxon>
        <taxon>Acetobacteraceae</taxon>
        <taxon>Kozakia</taxon>
    </lineage>
</organism>
<evidence type="ECO:0000313" key="2">
    <source>
        <dbReference type="Proteomes" id="UP000179145"/>
    </source>
</evidence>
<evidence type="ECO:0000313" key="1">
    <source>
        <dbReference type="EMBL" id="AOX16307.1"/>
    </source>
</evidence>
<gene>
    <name evidence="1" type="ORF">A0U89_03290</name>
</gene>
<proteinExistence type="predicted"/>
<name>A0A1D8US23_9PROT</name>
<dbReference type="EMBL" id="CP014674">
    <property type="protein sequence ID" value="AOX16307.1"/>
    <property type="molecule type" value="Genomic_DNA"/>
</dbReference>
<accession>A0A1D8US23</accession>
<keyword evidence="2" id="KW-1185">Reference proteome</keyword>
<dbReference type="AlphaFoldDB" id="A0A1D8US23"/>
<dbReference type="RefSeq" id="WP_070402095.1">
    <property type="nucleotide sequence ID" value="NZ_BJVW01000002.1"/>
</dbReference>
<dbReference type="Proteomes" id="UP000179145">
    <property type="component" value="Chromosome"/>
</dbReference>
<protein>
    <submittedName>
        <fullName evidence="1">Uncharacterized protein</fullName>
    </submittedName>
</protein>
<sequence length="189" mass="20517">MNPTLTSTFHNIHSSHAPALFNGGDDPDIFLIVGLDPWSLQQREKISAHLSKAGFGLVHSAENAFPTRLTALKGTTGPLNIEPIQDGESCLHEEIQSLPHLRAVMTLGITAHIALLQACGIPWQRVPYRPAEITKLPDGLLLIAMPLTARKRFATLEAPLTALAAELRHSDEEIPSLSDNDATRKPCDA</sequence>
<dbReference type="OrthoDB" id="9787663at2"/>
<dbReference type="STRING" id="153496.A0U89_03290"/>
<dbReference type="KEGG" id="kba:A0U89_03290"/>
<reference evidence="1 2" key="1">
    <citation type="journal article" date="2016" name="Microb. Cell Fact.">
        <title>Dissection of exopolysaccharide biosynthesis in Kozakia baliensis.</title>
        <authorList>
            <person name="Brandt J.U."/>
            <person name="Jakob F."/>
            <person name="Behr J."/>
            <person name="Geissler A.J."/>
            <person name="Vogel R.F."/>
        </authorList>
    </citation>
    <scope>NUCLEOTIDE SEQUENCE [LARGE SCALE GENOMIC DNA]</scope>
    <source>
        <strain evidence="1 2">DSM 14400</strain>
    </source>
</reference>